<reference evidence="1 2" key="1">
    <citation type="submission" date="2016-10" db="EMBL/GenBank/DDBJ databases">
        <authorList>
            <person name="de Groot N.N."/>
        </authorList>
    </citation>
    <scope>NUCLEOTIDE SEQUENCE [LARGE SCALE GENOMIC DNA]</scope>
    <source>
        <strain evidence="1 2">DSM 21633</strain>
    </source>
</reference>
<dbReference type="Proteomes" id="UP000199427">
    <property type="component" value="Unassembled WGS sequence"/>
</dbReference>
<dbReference type="InterPro" id="IPR032801">
    <property type="entry name" value="PXL2A/B/C"/>
</dbReference>
<dbReference type="AlphaFoldDB" id="A0A1H9CHM3"/>
<dbReference type="EMBL" id="FOES01000005">
    <property type="protein sequence ID" value="SEQ00233.1"/>
    <property type="molecule type" value="Genomic_DNA"/>
</dbReference>
<dbReference type="InterPro" id="IPR036249">
    <property type="entry name" value="Thioredoxin-like_sf"/>
</dbReference>
<dbReference type="Pfam" id="PF13911">
    <property type="entry name" value="AhpC-TSA_2"/>
    <property type="match status" value="1"/>
</dbReference>
<proteinExistence type="predicted"/>
<accession>A0A1H9CHM3</accession>
<evidence type="ECO:0000313" key="1">
    <source>
        <dbReference type="EMBL" id="SEQ00233.1"/>
    </source>
</evidence>
<name>A0A1H9CHM3_9BACI</name>
<protein>
    <submittedName>
        <fullName evidence="1">AhpC/TSA antioxidant enzyme</fullName>
    </submittedName>
</protein>
<evidence type="ECO:0000313" key="2">
    <source>
        <dbReference type="Proteomes" id="UP000199427"/>
    </source>
</evidence>
<dbReference type="SUPFAM" id="SSF52833">
    <property type="entry name" value="Thioredoxin-like"/>
    <property type="match status" value="1"/>
</dbReference>
<keyword evidence="2" id="KW-1185">Reference proteome</keyword>
<dbReference type="Gene3D" id="3.40.30.10">
    <property type="entry name" value="Glutaredoxin"/>
    <property type="match status" value="1"/>
</dbReference>
<dbReference type="STRING" id="571933.SAMN05216362_10561"/>
<gene>
    <name evidence="1" type="ORF">SAMN05216362_10561</name>
</gene>
<sequence>MREQYEDIESEGYQVVAVAPSKATFITQFLDAFGPYPFKIVGDPNREAFNGIGAITPSKTMPMAKVMVGVVFGKFKDLIPKDKQQASFVKKSMTTQDVFIQGGTFIFNENGKLLWKHLDESPEKHATIEQILKVIKS</sequence>
<organism evidence="1 2">
    <name type="scientific">Piscibacillus halophilus</name>
    <dbReference type="NCBI Taxonomy" id="571933"/>
    <lineage>
        <taxon>Bacteria</taxon>
        <taxon>Bacillati</taxon>
        <taxon>Bacillota</taxon>
        <taxon>Bacilli</taxon>
        <taxon>Bacillales</taxon>
        <taxon>Bacillaceae</taxon>
        <taxon>Piscibacillus</taxon>
    </lineage>
</organism>